<dbReference type="SUPFAM" id="SSF52540">
    <property type="entry name" value="P-loop containing nucleoside triphosphate hydrolases"/>
    <property type="match status" value="1"/>
</dbReference>
<comment type="function">
    <text evidence="7">ATP-dependent serine protease that mediates the selective degradation of mutant and abnormal proteins as well as certain short-lived regulatory proteins. Required for cellular homeostasis and for survival from DNA damage and developmental changes induced by stress. Degrades polypeptides processively to yield small peptide fragments that are 5 to 10 amino acids long. Binds to DNA in a double-stranded, site-specific manner.</text>
</comment>
<protein>
    <recommendedName>
        <fullName evidence="10">endopeptidase La</fullName>
        <ecNumber evidence="10">3.4.21.53</ecNumber>
    </recommendedName>
</protein>
<dbReference type="GO" id="GO:0004252">
    <property type="term" value="F:serine-type endopeptidase activity"/>
    <property type="evidence" value="ECO:0007669"/>
    <property type="project" value="UniProtKB-UniRule"/>
</dbReference>
<dbReference type="EC" id="3.4.21.53" evidence="10"/>
<evidence type="ECO:0000313" key="13">
    <source>
        <dbReference type="EMBL" id="PWE86486.1"/>
    </source>
</evidence>
<dbReference type="GO" id="GO:0006508">
    <property type="term" value="P:proteolysis"/>
    <property type="evidence" value="ECO:0007669"/>
    <property type="project" value="UniProtKB-KW"/>
</dbReference>
<dbReference type="AlphaFoldDB" id="A0A2V1JQK7"/>
<dbReference type="PRINTS" id="PR00830">
    <property type="entry name" value="ENDOLAPTASE"/>
</dbReference>
<evidence type="ECO:0000256" key="4">
    <source>
        <dbReference type="ARBA" id="ARBA00022825"/>
    </source>
</evidence>
<comment type="similarity">
    <text evidence="10 11">Belongs to the peptidase S16 family.</text>
</comment>
<dbReference type="Gene3D" id="3.30.230.10">
    <property type="match status" value="1"/>
</dbReference>
<dbReference type="InterPro" id="IPR020568">
    <property type="entry name" value="Ribosomal_Su5_D2-typ_SF"/>
</dbReference>
<feature type="domain" description="Lon proteolytic" evidence="12">
    <location>
        <begin position="578"/>
        <end position="756"/>
    </location>
</feature>
<accession>A0A2V1JQK7</accession>
<comment type="catalytic activity">
    <reaction evidence="6 10">
        <text>Hydrolysis of proteins in presence of ATP.</text>
        <dbReference type="EC" id="3.4.21.53"/>
    </reaction>
</comment>
<dbReference type="Pfam" id="PF02190">
    <property type="entry name" value="LON_substr_bdg"/>
    <property type="match status" value="1"/>
</dbReference>
<dbReference type="InterPro" id="IPR027417">
    <property type="entry name" value="P-loop_NTPase"/>
</dbReference>
<dbReference type="GO" id="GO:0030163">
    <property type="term" value="P:protein catabolic process"/>
    <property type="evidence" value="ECO:0007669"/>
    <property type="project" value="InterPro"/>
</dbReference>
<dbReference type="RefSeq" id="WP_109215829.1">
    <property type="nucleotide sequence ID" value="NZ_JRFU01000105.1"/>
</dbReference>
<dbReference type="InterPro" id="IPR008269">
    <property type="entry name" value="Lon_proteolytic"/>
</dbReference>
<dbReference type="PROSITE" id="PS51786">
    <property type="entry name" value="LON_PROTEOLYTIC"/>
    <property type="match status" value="1"/>
</dbReference>
<evidence type="ECO:0000256" key="9">
    <source>
        <dbReference type="PIRSR" id="PIRSR001174-2"/>
    </source>
</evidence>
<dbReference type="Pfam" id="PF05362">
    <property type="entry name" value="Lon_C"/>
    <property type="match status" value="1"/>
</dbReference>
<keyword evidence="2 9" id="KW-0547">Nucleotide-binding</keyword>
<feature type="active site" evidence="8 10">
    <location>
        <position position="705"/>
    </location>
</feature>
<sequence>MLVLPVYDLLLLPGVTFNFKKDVLERMQVEKVEKGEEILFLIQKEEKKREDLIVDDFQEKGLVGTVENVDDEGNISIRVHNRVDVSDIEITDGAFTADAAICSEIADLPEEEEKEIYKEAKKSLIQFVSGFQWGVWARAFIQHWSNMTEIICALSAYLSITPEEKYAIIAADSVRERTELIEQSIYEFIEMAHVSDEAESAQQETHERVYRESALKKQIEFLQEQLDEMHPENISDVRKFEKKIQESGMNEEAREEAEKVLNRMKQEGKDSHEYGLLYDYLDFMTSLNWKVAAPVEIDLNQAEQVLDEQHYGLKKVKERIIEQIAVMALNKKQSGSILLFVGAPGTGKTSICQSIAKALNREYVRISLGGVRDEAEIRGHRRTYIGAMPGRIMEGMKRSGSSNPVMVLDEVDKLSHDYSGDPASALLEVLDPEQNFSFTDHYMNVPYDLSNVLFICTANSVDTIPEPLLNRMEVIQFPGYTAVEKFEIAKKYLLPNAMSTMGLKKQNLKVTDDAMRAIISEYTMESGVRGLKKKLETLCRQAAVKLVKGEQKSITVGVKRLKEFLGRKQLHHDVRMQEAQPGVVTGLAWTSAGGEILFIETAKIRGDGKVKVTGQLGDVMKESVQIALTLVKSMFPEEAEVLKESDLHIHVPAGAVPKDGPSAGITIVTALTSMLLNKGISPEFAMTGEVSLRGGVMPIGGLPEKLMAAQRAGIKNVFIPYDNREDLEDVAEEVKAELHIIPVKRVEEVLKHTGLISEDK</sequence>
<dbReference type="FunFam" id="3.40.50.300:FF:000021">
    <property type="entry name" value="Lon protease homolog"/>
    <property type="match status" value="1"/>
</dbReference>
<evidence type="ECO:0000256" key="5">
    <source>
        <dbReference type="ARBA" id="ARBA00022840"/>
    </source>
</evidence>
<name>A0A2V1JQK7_EUBRA</name>
<keyword evidence="3 10" id="KW-0378">Hydrolase</keyword>
<dbReference type="EMBL" id="JRFU01000105">
    <property type="protein sequence ID" value="PWE86486.1"/>
    <property type="molecule type" value="Genomic_DNA"/>
</dbReference>
<dbReference type="GO" id="GO:0016887">
    <property type="term" value="F:ATP hydrolysis activity"/>
    <property type="evidence" value="ECO:0007669"/>
    <property type="project" value="InterPro"/>
</dbReference>
<dbReference type="SUPFAM" id="SSF54211">
    <property type="entry name" value="Ribosomal protein S5 domain 2-like"/>
    <property type="match status" value="1"/>
</dbReference>
<dbReference type="InterPro" id="IPR008268">
    <property type="entry name" value="Peptidase_S16_AS"/>
</dbReference>
<evidence type="ECO:0000256" key="2">
    <source>
        <dbReference type="ARBA" id="ARBA00022741"/>
    </source>
</evidence>
<dbReference type="InterPro" id="IPR014721">
    <property type="entry name" value="Ribsml_uS5_D2-typ_fold_subgr"/>
</dbReference>
<evidence type="ECO:0000256" key="8">
    <source>
        <dbReference type="PIRSR" id="PIRSR001174-1"/>
    </source>
</evidence>
<keyword evidence="14" id="KW-1185">Reference proteome</keyword>
<dbReference type="InterPro" id="IPR004815">
    <property type="entry name" value="Lon_bac/euk-typ"/>
</dbReference>
<dbReference type="NCBIfam" id="TIGR00763">
    <property type="entry name" value="lon"/>
    <property type="match status" value="1"/>
</dbReference>
<gene>
    <name evidence="13" type="ORF">LG34_09695</name>
</gene>
<keyword evidence="4 10" id="KW-0720">Serine protease</keyword>
<dbReference type="Gene3D" id="1.10.8.60">
    <property type="match status" value="1"/>
</dbReference>
<evidence type="ECO:0000256" key="1">
    <source>
        <dbReference type="ARBA" id="ARBA00022670"/>
    </source>
</evidence>
<dbReference type="Gene3D" id="3.40.50.300">
    <property type="entry name" value="P-loop containing nucleotide triphosphate hydrolases"/>
    <property type="match status" value="1"/>
</dbReference>
<evidence type="ECO:0000256" key="7">
    <source>
        <dbReference type="ARBA" id="ARBA00053875"/>
    </source>
</evidence>
<dbReference type="CDD" id="cd19500">
    <property type="entry name" value="RecA-like_Lon"/>
    <property type="match status" value="1"/>
</dbReference>
<evidence type="ECO:0000256" key="11">
    <source>
        <dbReference type="RuleBase" id="RU000591"/>
    </source>
</evidence>
<evidence type="ECO:0000256" key="3">
    <source>
        <dbReference type="ARBA" id="ARBA00022801"/>
    </source>
</evidence>
<dbReference type="InterPro" id="IPR054594">
    <property type="entry name" value="Lon_lid"/>
</dbReference>
<dbReference type="InterPro" id="IPR003111">
    <property type="entry name" value="Lon_prtase_N"/>
</dbReference>
<dbReference type="PANTHER" id="PTHR10046">
    <property type="entry name" value="ATP DEPENDENT LON PROTEASE FAMILY MEMBER"/>
    <property type="match status" value="1"/>
</dbReference>
<dbReference type="InterPro" id="IPR027065">
    <property type="entry name" value="Lon_Prtase"/>
</dbReference>
<dbReference type="Gene3D" id="1.20.5.5270">
    <property type="match status" value="1"/>
</dbReference>
<dbReference type="OrthoDB" id="9803599at2"/>
<dbReference type="PROSITE" id="PS01046">
    <property type="entry name" value="LON_SER"/>
    <property type="match status" value="1"/>
</dbReference>
<keyword evidence="1 10" id="KW-0645">Protease</keyword>
<dbReference type="InterPro" id="IPR015947">
    <property type="entry name" value="PUA-like_sf"/>
</dbReference>
<dbReference type="PIRSF" id="PIRSF001174">
    <property type="entry name" value="Lon_proteas"/>
    <property type="match status" value="1"/>
</dbReference>
<evidence type="ECO:0000256" key="6">
    <source>
        <dbReference type="ARBA" id="ARBA00050665"/>
    </source>
</evidence>
<feature type="binding site" evidence="9">
    <location>
        <begin position="342"/>
        <end position="349"/>
    </location>
    <ligand>
        <name>ATP</name>
        <dbReference type="ChEBI" id="CHEBI:30616"/>
    </ligand>
</feature>
<dbReference type="GO" id="GO:0004176">
    <property type="term" value="F:ATP-dependent peptidase activity"/>
    <property type="evidence" value="ECO:0007669"/>
    <property type="project" value="UniProtKB-UniRule"/>
</dbReference>
<evidence type="ECO:0000256" key="10">
    <source>
        <dbReference type="PROSITE-ProRule" id="PRU01122"/>
    </source>
</evidence>
<dbReference type="Proteomes" id="UP000245288">
    <property type="component" value="Unassembled WGS sequence"/>
</dbReference>
<feature type="active site" evidence="8 10">
    <location>
        <position position="662"/>
    </location>
</feature>
<proteinExistence type="inferred from homology"/>
<reference evidence="13 14" key="1">
    <citation type="submission" date="2014-09" db="EMBL/GenBank/DDBJ databases">
        <title>Butyrate-producing bacteria isolated from human gut.</title>
        <authorList>
            <person name="Zhang Q."/>
            <person name="Zhao L."/>
        </authorList>
    </citation>
    <scope>NUCLEOTIDE SEQUENCE [LARGE SCALE GENOMIC DNA]</scope>
    <source>
        <strain evidence="13 14">21</strain>
    </source>
</reference>
<dbReference type="Pfam" id="PF22667">
    <property type="entry name" value="Lon_lid"/>
    <property type="match status" value="1"/>
</dbReference>
<dbReference type="Gene3D" id="1.20.58.1480">
    <property type="match status" value="1"/>
</dbReference>
<comment type="caution">
    <text evidence="13">The sequence shown here is derived from an EMBL/GenBank/DDBJ whole genome shotgun (WGS) entry which is preliminary data.</text>
</comment>
<dbReference type="GO" id="GO:0005524">
    <property type="term" value="F:ATP binding"/>
    <property type="evidence" value="ECO:0007669"/>
    <property type="project" value="UniProtKB-KW"/>
</dbReference>
<dbReference type="InterPro" id="IPR003959">
    <property type="entry name" value="ATPase_AAA_core"/>
</dbReference>
<dbReference type="Pfam" id="PF00004">
    <property type="entry name" value="AAA"/>
    <property type="match status" value="1"/>
</dbReference>
<evidence type="ECO:0000313" key="14">
    <source>
        <dbReference type="Proteomes" id="UP000245288"/>
    </source>
</evidence>
<dbReference type="SUPFAM" id="SSF88697">
    <property type="entry name" value="PUA domain-like"/>
    <property type="match status" value="1"/>
</dbReference>
<evidence type="ECO:0000259" key="12">
    <source>
        <dbReference type="PROSITE" id="PS51786"/>
    </source>
</evidence>
<organism evidence="13 14">
    <name type="scientific">Eubacterium ramulus</name>
    <dbReference type="NCBI Taxonomy" id="39490"/>
    <lineage>
        <taxon>Bacteria</taxon>
        <taxon>Bacillati</taxon>
        <taxon>Bacillota</taxon>
        <taxon>Clostridia</taxon>
        <taxon>Eubacteriales</taxon>
        <taxon>Eubacteriaceae</taxon>
        <taxon>Eubacterium</taxon>
    </lineage>
</organism>
<dbReference type="SMART" id="SM00382">
    <property type="entry name" value="AAA"/>
    <property type="match status" value="1"/>
</dbReference>
<keyword evidence="5 9" id="KW-0067">ATP-binding</keyword>
<dbReference type="InterPro" id="IPR003593">
    <property type="entry name" value="AAA+_ATPase"/>
</dbReference>